<dbReference type="AlphaFoldDB" id="A0A9J6QQC3"/>
<dbReference type="Gene3D" id="3.50.30.50">
    <property type="entry name" value="Putative cyclase"/>
    <property type="match status" value="1"/>
</dbReference>
<sequence length="310" mass="34533">MCNFKPRDLKCAKSPWGETDEIGRLNLLTDVSREDVLRSIDPRKTYSLCNDWFMGMPSWKAAGDVHYQIWMTHTPNGTRIKDQLVATEEAKQLNAYSGDTVLMYTHCGTHIDALSHFGYNGTIWNGYKEEEYLGARGWTVCGVDKFPLIISKAVMIDVAAYKGVDVLPDEYGITADEIKEVLKAQNVSISKGDTVMIRTGRQNVWPDCAKYEAWEPGITVDAAEYLAGEGAMIIGADNIALEQLPSPENDQNYFPVHSYLFSEVGVPIIEVLNLNELSRDKVYECGFFLNVLGLQGATAAPITPFAIPFK</sequence>
<evidence type="ECO:0000313" key="1">
    <source>
        <dbReference type="EMBL" id="MCU7377628.1"/>
    </source>
</evidence>
<dbReference type="GO" id="GO:0004061">
    <property type="term" value="F:arylformamidase activity"/>
    <property type="evidence" value="ECO:0007669"/>
    <property type="project" value="InterPro"/>
</dbReference>
<dbReference type="PANTHER" id="PTHR34861">
    <property type="match status" value="1"/>
</dbReference>
<name>A0A9J6QQC3_9FIRM</name>
<keyword evidence="2" id="KW-1185">Reference proteome</keyword>
<accession>A0A9J6QQC3</accession>
<organism evidence="1 2">
    <name type="scientific">Hominibacterium faecale</name>
    <dbReference type="NCBI Taxonomy" id="2839743"/>
    <lineage>
        <taxon>Bacteria</taxon>
        <taxon>Bacillati</taxon>
        <taxon>Bacillota</taxon>
        <taxon>Clostridia</taxon>
        <taxon>Peptostreptococcales</taxon>
        <taxon>Anaerovoracaceae</taxon>
        <taxon>Hominibacterium</taxon>
    </lineage>
</organism>
<reference evidence="1" key="1">
    <citation type="submission" date="2022-09" db="EMBL/GenBank/DDBJ databases">
        <title>Culturomic study of gut microbiota in children with autism spectrum disorder.</title>
        <authorList>
            <person name="Efimov B.A."/>
            <person name="Chaplin A.V."/>
            <person name="Sokolova S.R."/>
            <person name="Pikina A.P."/>
            <person name="Korzhanova M."/>
            <person name="Belova V."/>
            <person name="Korostin D."/>
        </authorList>
    </citation>
    <scope>NUCLEOTIDE SEQUENCE</scope>
    <source>
        <strain evidence="1">ASD5510</strain>
    </source>
</reference>
<dbReference type="RefSeq" id="WP_253020098.1">
    <property type="nucleotide sequence ID" value="NZ_JAOSHN010000002.1"/>
</dbReference>
<dbReference type="EMBL" id="JAOSHN010000002">
    <property type="protein sequence ID" value="MCU7377628.1"/>
    <property type="molecule type" value="Genomic_DNA"/>
</dbReference>
<dbReference type="Proteomes" id="UP001065549">
    <property type="component" value="Unassembled WGS sequence"/>
</dbReference>
<gene>
    <name evidence="1" type="ORF">OBO34_04570</name>
</gene>
<proteinExistence type="predicted"/>
<dbReference type="SUPFAM" id="SSF102198">
    <property type="entry name" value="Putative cyclase"/>
    <property type="match status" value="1"/>
</dbReference>
<dbReference type="GO" id="GO:0019441">
    <property type="term" value="P:L-tryptophan catabolic process to kynurenine"/>
    <property type="evidence" value="ECO:0007669"/>
    <property type="project" value="InterPro"/>
</dbReference>
<dbReference type="Pfam" id="PF04199">
    <property type="entry name" value="Cyclase"/>
    <property type="match status" value="1"/>
</dbReference>
<protein>
    <submittedName>
        <fullName evidence="1">Cyclase family protein</fullName>
    </submittedName>
</protein>
<comment type="caution">
    <text evidence="1">The sequence shown here is derived from an EMBL/GenBank/DDBJ whole genome shotgun (WGS) entry which is preliminary data.</text>
</comment>
<dbReference type="InterPro" id="IPR037175">
    <property type="entry name" value="KFase_sf"/>
</dbReference>
<dbReference type="InterPro" id="IPR007325">
    <property type="entry name" value="KFase/CYL"/>
</dbReference>
<dbReference type="PANTHER" id="PTHR34861:SF10">
    <property type="entry name" value="CYCLASE"/>
    <property type="match status" value="1"/>
</dbReference>
<evidence type="ECO:0000313" key="2">
    <source>
        <dbReference type="Proteomes" id="UP001065549"/>
    </source>
</evidence>